<dbReference type="PANTHER" id="PTHR18964">
    <property type="entry name" value="ROK (REPRESSOR, ORF, KINASE) FAMILY"/>
    <property type="match status" value="1"/>
</dbReference>
<dbReference type="InterPro" id="IPR043129">
    <property type="entry name" value="ATPase_NBD"/>
</dbReference>
<organism evidence="2 3">
    <name type="scientific">Candidatus Abyssobacteria bacterium SURF_17</name>
    <dbReference type="NCBI Taxonomy" id="2093361"/>
    <lineage>
        <taxon>Bacteria</taxon>
        <taxon>Pseudomonadati</taxon>
        <taxon>Candidatus Hydrogenedentota</taxon>
        <taxon>Candidatus Abyssobacteria</taxon>
    </lineage>
</organism>
<dbReference type="PROSITE" id="PS01125">
    <property type="entry name" value="ROK"/>
    <property type="match status" value="1"/>
</dbReference>
<dbReference type="InterPro" id="IPR000600">
    <property type="entry name" value="ROK"/>
</dbReference>
<sequence>MGPSRRRYYLGIDIGATWVKMGIVGHRGFLRAKEEFDTREIRSPRQFLSRTQETIEGLLKASSIERAAVGGTGVGAPGWVDYSNGIVRELTNIPKWHDVPLADQLTRATGLQTFVDNDANVMAVGELIHGAGRGHVNFICLTLGTGVGGAIIINGKIYRGARGLAGEIGHMVLDHNGPRCACGANGCLERYVGNRFIVANAVRRLEEGRGARRRSTILKLANHDVNAITPKLLAEAAAQGDAIAREVWRETGQYIGTALAVLVNLLNPECFIIGGGVAKAGHVLFDPIRKTLARLAMNKLGRVTPVREAQLGEDAGIVGAATFARTCTETG</sequence>
<dbReference type="CDD" id="cd24068">
    <property type="entry name" value="ASKHA_NBD_ROK_FnNanK-like"/>
    <property type="match status" value="1"/>
</dbReference>
<name>A0A419EZW6_9BACT</name>
<dbReference type="EMBL" id="QZKI01000065">
    <property type="protein sequence ID" value="RJP70794.1"/>
    <property type="molecule type" value="Genomic_DNA"/>
</dbReference>
<dbReference type="AlphaFoldDB" id="A0A419EZW6"/>
<evidence type="ECO:0000313" key="2">
    <source>
        <dbReference type="EMBL" id="RJP70794.1"/>
    </source>
</evidence>
<dbReference type="Pfam" id="PF00480">
    <property type="entry name" value="ROK"/>
    <property type="match status" value="1"/>
</dbReference>
<comment type="similarity">
    <text evidence="1">Belongs to the ROK (NagC/XylR) family.</text>
</comment>
<gene>
    <name evidence="2" type="ORF">C4532_08935</name>
</gene>
<dbReference type="SUPFAM" id="SSF53067">
    <property type="entry name" value="Actin-like ATPase domain"/>
    <property type="match status" value="1"/>
</dbReference>
<protein>
    <submittedName>
        <fullName evidence="2">ROK family protein</fullName>
    </submittedName>
</protein>
<comment type="caution">
    <text evidence="2">The sequence shown here is derived from an EMBL/GenBank/DDBJ whole genome shotgun (WGS) entry which is preliminary data.</text>
</comment>
<dbReference type="PANTHER" id="PTHR18964:SF149">
    <property type="entry name" value="BIFUNCTIONAL UDP-N-ACETYLGLUCOSAMINE 2-EPIMERASE_N-ACETYLMANNOSAMINE KINASE"/>
    <property type="match status" value="1"/>
</dbReference>
<proteinExistence type="inferred from homology"/>
<evidence type="ECO:0000313" key="3">
    <source>
        <dbReference type="Proteomes" id="UP000285961"/>
    </source>
</evidence>
<dbReference type="InterPro" id="IPR049874">
    <property type="entry name" value="ROK_cs"/>
</dbReference>
<evidence type="ECO:0000256" key="1">
    <source>
        <dbReference type="ARBA" id="ARBA00006479"/>
    </source>
</evidence>
<reference evidence="2 3" key="1">
    <citation type="journal article" date="2017" name="ISME J.">
        <title>Energy and carbon metabolisms in a deep terrestrial subsurface fluid microbial community.</title>
        <authorList>
            <person name="Momper L."/>
            <person name="Jungbluth S.P."/>
            <person name="Lee M.D."/>
            <person name="Amend J.P."/>
        </authorList>
    </citation>
    <scope>NUCLEOTIDE SEQUENCE [LARGE SCALE GENOMIC DNA]</scope>
    <source>
        <strain evidence="2">SURF_17</strain>
    </source>
</reference>
<dbReference type="Gene3D" id="3.30.420.40">
    <property type="match status" value="2"/>
</dbReference>
<dbReference type="Proteomes" id="UP000285961">
    <property type="component" value="Unassembled WGS sequence"/>
</dbReference>
<accession>A0A419EZW6</accession>